<accession>A0A177TJ06</accession>
<feature type="region of interest" description="Disordered" evidence="1">
    <location>
        <begin position="114"/>
        <end position="192"/>
    </location>
</feature>
<reference evidence="2" key="1">
    <citation type="submission" date="2016-04" db="EMBL/GenBank/DDBJ databases">
        <authorList>
            <person name="Nguyen H.D."/>
            <person name="Samba Siva P."/>
            <person name="Cullis J."/>
            <person name="Levesque C.A."/>
            <person name="Hambleton S."/>
        </authorList>
    </citation>
    <scope>NUCLEOTIDE SEQUENCE</scope>
    <source>
        <strain evidence="2">DAOMC 236416</strain>
    </source>
</reference>
<proteinExistence type="predicted"/>
<dbReference type="Proteomes" id="UP000077521">
    <property type="component" value="Unassembled WGS sequence"/>
</dbReference>
<evidence type="ECO:0000313" key="2">
    <source>
        <dbReference type="EMBL" id="KAE8241147.1"/>
    </source>
</evidence>
<keyword evidence="3" id="KW-1185">Reference proteome</keyword>
<name>A0A177TJ06_9BASI</name>
<dbReference type="AlphaFoldDB" id="A0A177TJ06"/>
<evidence type="ECO:0000256" key="1">
    <source>
        <dbReference type="SAM" id="MobiDB-lite"/>
    </source>
</evidence>
<gene>
    <name evidence="2" type="ORF">A4X13_0g7542</name>
</gene>
<reference evidence="2" key="2">
    <citation type="journal article" date="2019" name="IMA Fungus">
        <title>Genome sequencing and comparison of five Tilletia species to identify candidate genes for the detection of regulated species infecting wheat.</title>
        <authorList>
            <person name="Nguyen H.D.T."/>
            <person name="Sultana T."/>
            <person name="Kesanakurti P."/>
            <person name="Hambleton S."/>
        </authorList>
    </citation>
    <scope>NUCLEOTIDE SEQUENCE</scope>
    <source>
        <strain evidence="2">DAOMC 236416</strain>
    </source>
</reference>
<protein>
    <submittedName>
        <fullName evidence="2">Uncharacterized protein</fullName>
    </submittedName>
</protein>
<evidence type="ECO:0000313" key="3">
    <source>
        <dbReference type="Proteomes" id="UP000077521"/>
    </source>
</evidence>
<feature type="compositionally biased region" description="Basic and acidic residues" evidence="1">
    <location>
        <begin position="159"/>
        <end position="175"/>
    </location>
</feature>
<organism evidence="2 3">
    <name type="scientific">Tilletia indica</name>
    <dbReference type="NCBI Taxonomy" id="43049"/>
    <lineage>
        <taxon>Eukaryota</taxon>
        <taxon>Fungi</taxon>
        <taxon>Dikarya</taxon>
        <taxon>Basidiomycota</taxon>
        <taxon>Ustilaginomycotina</taxon>
        <taxon>Exobasidiomycetes</taxon>
        <taxon>Tilletiales</taxon>
        <taxon>Tilletiaceae</taxon>
        <taxon>Tilletia</taxon>
    </lineage>
</organism>
<dbReference type="EMBL" id="LWDF02000963">
    <property type="protein sequence ID" value="KAE8241147.1"/>
    <property type="molecule type" value="Genomic_DNA"/>
</dbReference>
<sequence length="192" mass="22409">MLWSVPSWLYSELRVTGESGLRVQLIDNIPLNVPHRRDSGTAEGEKAYARERMREIRANMTPQEKERALQIDLFRIDSKGLAHPPLLFRARIPVLVKCLPEVFKLLVGPLMRPCSPIGRRGQNAKMTPEKKAASAKYDRERRLKMTEEQKQARLAGKWESWKNRDEAKKEEDRARVCKNYENSKKRDKKNKK</sequence>
<comment type="caution">
    <text evidence="2">The sequence shown here is derived from an EMBL/GenBank/DDBJ whole genome shotgun (WGS) entry which is preliminary data.</text>
</comment>
<feature type="compositionally biased region" description="Basic and acidic residues" evidence="1">
    <location>
        <begin position="127"/>
        <end position="151"/>
    </location>
</feature>